<dbReference type="InterPro" id="IPR024422">
    <property type="entry name" value="Protein_unknown_function_OB"/>
</dbReference>
<sequence length="254" mass="27513">MNPSFCATVLALGVSLFLPTLGAAQISTTPQQVYAEFNRDGGTANRKYVGQTVQVRGTADVIERATFANRSGIHFYGDMPRVSVQCHFDDADLAQLDRVARGSTVTVVGSQAEHVSTYTIRLQHCRVVSQQAAQPERQTPAAAALPANPPMGEYAVYQWNGPGGFAYQYRVTLTAGGRYRVRDNEWGTYSYDAGSKRLRFASGPLRGFGGLYYTRGRNANGPTIALNPAGPVTDLEGRGNGAYQFAFFRPGGVR</sequence>
<name>A0A6J4LVJ2_9BACT</name>
<dbReference type="EMBL" id="CADCTW010000150">
    <property type="protein sequence ID" value="CAA9343447.1"/>
    <property type="molecule type" value="Genomic_DNA"/>
</dbReference>
<evidence type="ECO:0000256" key="1">
    <source>
        <dbReference type="SAM" id="SignalP"/>
    </source>
</evidence>
<dbReference type="AlphaFoldDB" id="A0A6J4LVJ2"/>
<feature type="chain" id="PRO_5026647270" description="DUF5666 domain-containing protein" evidence="1">
    <location>
        <begin position="24"/>
        <end position="254"/>
    </location>
</feature>
<proteinExistence type="predicted"/>
<organism evidence="2">
    <name type="scientific">uncultured Gemmatimonadota bacterium</name>
    <dbReference type="NCBI Taxonomy" id="203437"/>
    <lineage>
        <taxon>Bacteria</taxon>
        <taxon>Pseudomonadati</taxon>
        <taxon>Gemmatimonadota</taxon>
        <taxon>environmental samples</taxon>
    </lineage>
</organism>
<feature type="signal peptide" evidence="1">
    <location>
        <begin position="1"/>
        <end position="23"/>
    </location>
</feature>
<protein>
    <recommendedName>
        <fullName evidence="3">DUF5666 domain-containing protein</fullName>
    </recommendedName>
</protein>
<accession>A0A6J4LVJ2</accession>
<reference evidence="2" key="1">
    <citation type="submission" date="2020-02" db="EMBL/GenBank/DDBJ databases">
        <authorList>
            <person name="Meier V. D."/>
        </authorList>
    </citation>
    <scope>NUCLEOTIDE SEQUENCE</scope>
    <source>
        <strain evidence="2">AVDCRST_MAG68</strain>
    </source>
</reference>
<dbReference type="Pfam" id="PF12869">
    <property type="entry name" value="tRNA_anti-like"/>
    <property type="match status" value="1"/>
</dbReference>
<keyword evidence="1" id="KW-0732">Signal</keyword>
<gene>
    <name evidence="2" type="ORF">AVDCRST_MAG68-3174</name>
</gene>
<evidence type="ECO:0000313" key="2">
    <source>
        <dbReference type="EMBL" id="CAA9343447.1"/>
    </source>
</evidence>
<evidence type="ECO:0008006" key="3">
    <source>
        <dbReference type="Google" id="ProtNLM"/>
    </source>
</evidence>